<dbReference type="RefSeq" id="XP_007321694.1">
    <property type="nucleotide sequence ID" value="XM_007321632.1"/>
</dbReference>
<feature type="compositionally biased region" description="Basic and acidic residues" evidence="1">
    <location>
        <begin position="210"/>
        <end position="223"/>
    </location>
</feature>
<dbReference type="InterPro" id="IPR046522">
    <property type="entry name" value="DUF6699"/>
</dbReference>
<feature type="region of interest" description="Disordered" evidence="1">
    <location>
        <begin position="210"/>
        <end position="243"/>
    </location>
</feature>
<dbReference type="KEGG" id="sla:SERLADRAFT_474960"/>
<dbReference type="Pfam" id="PF20415">
    <property type="entry name" value="DUF6699"/>
    <property type="match status" value="1"/>
</dbReference>
<proteinExistence type="predicted"/>
<gene>
    <name evidence="3" type="ORF">SERLADRAFT_474960</name>
</gene>
<sequence length="243" mass="27591">MDRMNPFAEGPHYGPVLEPFLVRVVRANVKINPLLAPPNDATDDYLQWNMVFGTSNCHRSTDPRRSWIKGRGEPATHPRLSSLRIICHSFPGMITIQARDPKIGITCGEILDRISHYLYGDVIRTEYDSIPRARKKTIYQSYQHNRSTHPNVPGGSLGDGMRRLDYLCADSMFGGIVQNDNFVKDHCGDALPCTYELKCLPNYPLTQQELRDQQQRTREAERARRARSRASSRGSGSQSETDE</sequence>
<evidence type="ECO:0000259" key="2">
    <source>
        <dbReference type="Pfam" id="PF20415"/>
    </source>
</evidence>
<dbReference type="GeneID" id="18820558"/>
<protein>
    <recommendedName>
        <fullName evidence="2">DUF6699 domain-containing protein</fullName>
    </recommendedName>
</protein>
<dbReference type="HOGENOM" id="CLU_1036498_0_0_1"/>
<dbReference type="EMBL" id="GL945438">
    <property type="protein sequence ID" value="EGO21908.1"/>
    <property type="molecule type" value="Genomic_DNA"/>
</dbReference>
<dbReference type="Proteomes" id="UP000008064">
    <property type="component" value="Unassembled WGS sequence"/>
</dbReference>
<reference evidence="3" key="1">
    <citation type="submission" date="2011-04" db="EMBL/GenBank/DDBJ databases">
        <title>Evolution of plant cell wall degrading machinery underlies the functional diversity of forest fungi.</title>
        <authorList>
            <consortium name="US DOE Joint Genome Institute (JGI-PGF)"/>
            <person name="Eastwood D.C."/>
            <person name="Floudas D."/>
            <person name="Binder M."/>
            <person name="Majcherczyk A."/>
            <person name="Schneider P."/>
            <person name="Aerts A."/>
            <person name="Asiegbu F.O."/>
            <person name="Baker S.E."/>
            <person name="Barry K."/>
            <person name="Bendiksby M."/>
            <person name="Blumentritt M."/>
            <person name="Coutinho P.M."/>
            <person name="Cullen D."/>
            <person name="Cullen D."/>
            <person name="Gathman A."/>
            <person name="Goodell B."/>
            <person name="Henrissat B."/>
            <person name="Ihrmark K."/>
            <person name="Kauserud H."/>
            <person name="Kohler A."/>
            <person name="LaButti K."/>
            <person name="Lapidus A."/>
            <person name="Lavin J.L."/>
            <person name="Lee Y.-H."/>
            <person name="Lindquist E."/>
            <person name="Lilly W."/>
            <person name="Lucas S."/>
            <person name="Morin E."/>
            <person name="Murat C."/>
            <person name="Oguiza J.A."/>
            <person name="Park J."/>
            <person name="Pisabarro A.G."/>
            <person name="Riley R."/>
            <person name="Rosling A."/>
            <person name="Salamov A."/>
            <person name="Schmidt O."/>
            <person name="Schmutz J."/>
            <person name="Skrede I."/>
            <person name="Stenlid J."/>
            <person name="Wiebenga A."/>
            <person name="Xie X."/>
            <person name="Kues U."/>
            <person name="Hibbett D.S."/>
            <person name="Hoffmeister D."/>
            <person name="Hogberg N."/>
            <person name="Martin F."/>
            <person name="Grigoriev I.V."/>
            <person name="Watkinson S.C."/>
        </authorList>
    </citation>
    <scope>NUCLEOTIDE SEQUENCE</scope>
    <source>
        <strain evidence="3">S7.9</strain>
    </source>
</reference>
<feature type="domain" description="DUF6699" evidence="2">
    <location>
        <begin position="46"/>
        <end position="180"/>
    </location>
</feature>
<dbReference type="OrthoDB" id="3352225at2759"/>
<name>F8P5M1_SERL9</name>
<dbReference type="AlphaFoldDB" id="F8P5M1"/>
<feature type="compositionally biased region" description="Low complexity" evidence="1">
    <location>
        <begin position="231"/>
        <end position="243"/>
    </location>
</feature>
<organism>
    <name type="scientific">Serpula lacrymans var. lacrymans (strain S7.9)</name>
    <name type="common">Dry rot fungus</name>
    <dbReference type="NCBI Taxonomy" id="578457"/>
    <lineage>
        <taxon>Eukaryota</taxon>
        <taxon>Fungi</taxon>
        <taxon>Dikarya</taxon>
        <taxon>Basidiomycota</taxon>
        <taxon>Agaricomycotina</taxon>
        <taxon>Agaricomycetes</taxon>
        <taxon>Agaricomycetidae</taxon>
        <taxon>Boletales</taxon>
        <taxon>Coniophorineae</taxon>
        <taxon>Serpulaceae</taxon>
        <taxon>Serpula</taxon>
    </lineage>
</organism>
<evidence type="ECO:0000313" key="3">
    <source>
        <dbReference type="EMBL" id="EGO21908.1"/>
    </source>
</evidence>
<evidence type="ECO:0000256" key="1">
    <source>
        <dbReference type="SAM" id="MobiDB-lite"/>
    </source>
</evidence>
<accession>F8P5M1</accession>